<dbReference type="RefSeq" id="WP_121765270.1">
    <property type="nucleotide sequence ID" value="NZ_RAZM01000002.1"/>
</dbReference>
<protein>
    <recommendedName>
        <fullName evidence="4">Outer membrane protein beta-barrel domain-containing protein</fullName>
    </recommendedName>
</protein>
<feature type="signal peptide" evidence="1">
    <location>
        <begin position="1"/>
        <end position="18"/>
    </location>
</feature>
<proteinExistence type="predicted"/>
<dbReference type="EMBL" id="RAZM01000002">
    <property type="protein sequence ID" value="RLT81731.1"/>
    <property type="molecule type" value="Genomic_DNA"/>
</dbReference>
<dbReference type="Proteomes" id="UP000267159">
    <property type="component" value="Unassembled WGS sequence"/>
</dbReference>
<evidence type="ECO:0008006" key="4">
    <source>
        <dbReference type="Google" id="ProtNLM"/>
    </source>
</evidence>
<dbReference type="AlphaFoldDB" id="A0A3L8AD76"/>
<gene>
    <name evidence="2" type="ORF">D7Y07_01500</name>
</gene>
<comment type="caution">
    <text evidence="2">The sequence shown here is derived from an EMBL/GenBank/DDBJ whole genome shotgun (WGS) entry which is preliminary data.</text>
</comment>
<evidence type="ECO:0000313" key="3">
    <source>
        <dbReference type="Proteomes" id="UP000267159"/>
    </source>
</evidence>
<accession>A0A3L8AD76</accession>
<organism evidence="2 3">
    <name type="scientific">Bacteroides acidifaciens</name>
    <dbReference type="NCBI Taxonomy" id="85831"/>
    <lineage>
        <taxon>Bacteria</taxon>
        <taxon>Pseudomonadati</taxon>
        <taxon>Bacteroidota</taxon>
        <taxon>Bacteroidia</taxon>
        <taxon>Bacteroidales</taxon>
        <taxon>Bacteroidaceae</taxon>
        <taxon>Bacteroides</taxon>
    </lineage>
</organism>
<feature type="chain" id="PRO_5018284418" description="Outer membrane protein beta-barrel domain-containing protein" evidence="1">
    <location>
        <begin position="19"/>
        <end position="300"/>
    </location>
</feature>
<evidence type="ECO:0000313" key="2">
    <source>
        <dbReference type="EMBL" id="RLT81731.1"/>
    </source>
</evidence>
<reference evidence="2 3" key="1">
    <citation type="submission" date="2018-09" db="EMBL/GenBank/DDBJ databases">
        <title>Murine metabolic-syndrome-specific gut microbial biobank.</title>
        <authorList>
            <person name="Liu C."/>
        </authorList>
    </citation>
    <scope>NUCLEOTIDE SEQUENCE [LARGE SCALE GENOMIC DNA]</scope>
    <source>
        <strain evidence="2 3">0.1X-D8-26</strain>
    </source>
</reference>
<evidence type="ECO:0000256" key="1">
    <source>
        <dbReference type="SAM" id="SignalP"/>
    </source>
</evidence>
<sequence length="300" mass="33964">MKQLLLLLCIIAPMGLIAQNENLAQDTTLYLNGRKIVIKEQNDQIKVKLYESISEGDTIANTKIFEGVYLNGRSMESRTVLDALPFAKHNKKKYRFEPHAGGLYMGYTQLSNGFASFSPSNRINLNTAHSWEIGGNLFTGYHAFAPTYNWGVTIGLGWGYRSIRLEDNHAFRKIDGITQIYPAEAAEEPVTYSKSRLRYFYFRIPLSIEWQTKINNGGPLFFAVGPEAEIRHGVKSKGKANGVKKTFDKGLNARPLGINVLAQVGYADLGVYMRYSTYGFFEKDKGPELYPFSFGICWYW</sequence>
<name>A0A3L8AD76_9BACE</name>
<dbReference type="STRING" id="1235814.GCA_000613385_03872"/>
<keyword evidence="1" id="KW-0732">Signal</keyword>